<proteinExistence type="predicted"/>
<protein>
    <submittedName>
        <fullName evidence="1">Uncharacterized protein</fullName>
    </submittedName>
</protein>
<evidence type="ECO:0000313" key="2">
    <source>
        <dbReference type="Proteomes" id="UP001234178"/>
    </source>
</evidence>
<reference evidence="1 2" key="1">
    <citation type="journal article" date="2023" name="Nucleic Acids Res.">
        <title>The hologenome of Daphnia magna reveals possible DNA methylation and microbiome-mediated evolution of the host genome.</title>
        <authorList>
            <person name="Chaturvedi A."/>
            <person name="Li X."/>
            <person name="Dhandapani V."/>
            <person name="Marshall H."/>
            <person name="Kissane S."/>
            <person name="Cuenca-Cambronero M."/>
            <person name="Asole G."/>
            <person name="Calvet F."/>
            <person name="Ruiz-Romero M."/>
            <person name="Marangio P."/>
            <person name="Guigo R."/>
            <person name="Rago D."/>
            <person name="Mirbahai L."/>
            <person name="Eastwood N."/>
            <person name="Colbourne J.K."/>
            <person name="Zhou J."/>
            <person name="Mallon E."/>
            <person name="Orsini L."/>
        </authorList>
    </citation>
    <scope>NUCLEOTIDE SEQUENCE [LARGE SCALE GENOMIC DNA]</scope>
    <source>
        <strain evidence="1">LRV0_1</strain>
    </source>
</reference>
<gene>
    <name evidence="1" type="ORF">OUZ56_024039</name>
</gene>
<comment type="caution">
    <text evidence="1">The sequence shown here is derived from an EMBL/GenBank/DDBJ whole genome shotgun (WGS) entry which is preliminary data.</text>
</comment>
<accession>A0ABR0B007</accession>
<evidence type="ECO:0000313" key="1">
    <source>
        <dbReference type="EMBL" id="KAK4030700.1"/>
    </source>
</evidence>
<organism evidence="1 2">
    <name type="scientific">Daphnia magna</name>
    <dbReference type="NCBI Taxonomy" id="35525"/>
    <lineage>
        <taxon>Eukaryota</taxon>
        <taxon>Metazoa</taxon>
        <taxon>Ecdysozoa</taxon>
        <taxon>Arthropoda</taxon>
        <taxon>Crustacea</taxon>
        <taxon>Branchiopoda</taxon>
        <taxon>Diplostraca</taxon>
        <taxon>Cladocera</taxon>
        <taxon>Anomopoda</taxon>
        <taxon>Daphniidae</taxon>
        <taxon>Daphnia</taxon>
    </lineage>
</organism>
<dbReference type="EMBL" id="JAOYFB010000039">
    <property type="protein sequence ID" value="KAK4030700.1"/>
    <property type="molecule type" value="Genomic_DNA"/>
</dbReference>
<dbReference type="Proteomes" id="UP001234178">
    <property type="component" value="Unassembled WGS sequence"/>
</dbReference>
<name>A0ABR0B007_9CRUS</name>
<sequence>MKRYRPICLLKKLARMTVPTLSQQDGFQRVLHILKRKFEVMDCQIINVDTNTLVNEVMDIQSQDLSTSSNENEFISITDIETNDSQVNQVMDITSVDSCTALNELLKDNQITHQVQRI</sequence>
<keyword evidence="2" id="KW-1185">Reference proteome</keyword>